<reference evidence="3 4" key="1">
    <citation type="journal article" date="2018" name="Front. Plant Sci.">
        <title>Red Clover (Trifolium pratense) and Zigzag Clover (T. medium) - A Picture of Genomic Similarities and Differences.</title>
        <authorList>
            <person name="Dluhosova J."/>
            <person name="Istvanek J."/>
            <person name="Nedelnik J."/>
            <person name="Repkova J."/>
        </authorList>
    </citation>
    <scope>NUCLEOTIDE SEQUENCE [LARGE SCALE GENOMIC DNA]</scope>
    <source>
        <strain evidence="4">cv. 10/8</strain>
        <tissue evidence="3">Leaf</tissue>
    </source>
</reference>
<keyword evidence="4" id="KW-1185">Reference proteome</keyword>
<proteinExistence type="predicted"/>
<protein>
    <submittedName>
        <fullName evidence="3">Serine/threonine-protein phosphatase 7 long form-like protein</fullName>
    </submittedName>
</protein>
<dbReference type="EMBL" id="LXQA010059257">
    <property type="protein sequence ID" value="MCI05639.1"/>
    <property type="molecule type" value="Genomic_DNA"/>
</dbReference>
<accession>A0A392P2L2</accession>
<feature type="domain" description="Aminotransferase-like plant mobile" evidence="2">
    <location>
        <begin position="33"/>
        <end position="243"/>
    </location>
</feature>
<dbReference type="Pfam" id="PF10536">
    <property type="entry name" value="PMD"/>
    <property type="match status" value="1"/>
</dbReference>
<name>A0A392P2L2_9FABA</name>
<evidence type="ECO:0000313" key="4">
    <source>
        <dbReference type="Proteomes" id="UP000265520"/>
    </source>
</evidence>
<dbReference type="InterPro" id="IPR044824">
    <property type="entry name" value="MAIN-like"/>
</dbReference>
<dbReference type="AlphaFoldDB" id="A0A392P2L2"/>
<organism evidence="3 4">
    <name type="scientific">Trifolium medium</name>
    <dbReference type="NCBI Taxonomy" id="97028"/>
    <lineage>
        <taxon>Eukaryota</taxon>
        <taxon>Viridiplantae</taxon>
        <taxon>Streptophyta</taxon>
        <taxon>Embryophyta</taxon>
        <taxon>Tracheophyta</taxon>
        <taxon>Spermatophyta</taxon>
        <taxon>Magnoliopsida</taxon>
        <taxon>eudicotyledons</taxon>
        <taxon>Gunneridae</taxon>
        <taxon>Pentapetalae</taxon>
        <taxon>rosids</taxon>
        <taxon>fabids</taxon>
        <taxon>Fabales</taxon>
        <taxon>Fabaceae</taxon>
        <taxon>Papilionoideae</taxon>
        <taxon>50 kb inversion clade</taxon>
        <taxon>NPAAA clade</taxon>
        <taxon>Hologalegina</taxon>
        <taxon>IRL clade</taxon>
        <taxon>Trifolieae</taxon>
        <taxon>Trifolium</taxon>
    </lineage>
</organism>
<feature type="transmembrane region" description="Helical" evidence="1">
    <location>
        <begin position="198"/>
        <end position="215"/>
    </location>
</feature>
<dbReference type="PANTHER" id="PTHR46033">
    <property type="entry name" value="PROTEIN MAIN-LIKE 2"/>
    <property type="match status" value="1"/>
</dbReference>
<feature type="non-terminal residue" evidence="3">
    <location>
        <position position="1"/>
    </location>
</feature>
<dbReference type="Proteomes" id="UP000265520">
    <property type="component" value="Unassembled WGS sequence"/>
</dbReference>
<feature type="transmembrane region" description="Helical" evidence="1">
    <location>
        <begin position="161"/>
        <end position="178"/>
    </location>
</feature>
<dbReference type="InterPro" id="IPR019557">
    <property type="entry name" value="AminoTfrase-like_pln_mobile"/>
</dbReference>
<comment type="caution">
    <text evidence="3">The sequence shown here is derived from an EMBL/GenBank/DDBJ whole genome shotgun (WGS) entry which is preliminary data.</text>
</comment>
<dbReference type="GO" id="GO:0010073">
    <property type="term" value="P:meristem maintenance"/>
    <property type="evidence" value="ECO:0007669"/>
    <property type="project" value="InterPro"/>
</dbReference>
<evidence type="ECO:0000256" key="1">
    <source>
        <dbReference type="SAM" id="Phobius"/>
    </source>
</evidence>
<evidence type="ECO:0000259" key="2">
    <source>
        <dbReference type="Pfam" id="PF10536"/>
    </source>
</evidence>
<keyword evidence="1" id="KW-1133">Transmembrane helix</keyword>
<sequence length="248" mass="27697">ALVPISHRKKMKELAKIALDAQWFRDRVEATGLADLAKIGYEHLDPCLISAFAERWHADTSTFHMPVGEITVTLDDVSCLPHLPISGHLLDHTPLSKDQGIDALVNLLGANPADAHSEVSKTKGNHATLTYLKGLFTDHLDQLAVFTLLGDEQSCEKYRRYALRVYLMLLVGYTIFAGSSKNCVQLWFAQYFDDLELANTYAWGASALAFLYNGLSATNTPKWTTVTCYMTLLQAWIHAHFPRICGRV</sequence>
<keyword evidence="1" id="KW-0812">Transmembrane</keyword>
<keyword evidence="1" id="KW-0472">Membrane</keyword>
<evidence type="ECO:0000313" key="3">
    <source>
        <dbReference type="EMBL" id="MCI05639.1"/>
    </source>
</evidence>
<dbReference type="PANTHER" id="PTHR46033:SF8">
    <property type="entry name" value="PROTEIN MAINTENANCE OF MERISTEMS-LIKE"/>
    <property type="match status" value="1"/>
</dbReference>